<dbReference type="CDD" id="cd01127">
    <property type="entry name" value="TrwB_TraG_TraD_VirD4"/>
    <property type="match status" value="2"/>
</dbReference>
<comment type="subcellular location">
    <subcellularLocation>
        <location evidence="1">Cell membrane</location>
        <topology evidence="1">Multi-pass membrane protein</topology>
    </subcellularLocation>
</comment>
<evidence type="ECO:0000256" key="5">
    <source>
        <dbReference type="ARBA" id="ARBA00022989"/>
    </source>
</evidence>
<dbReference type="InterPro" id="IPR051539">
    <property type="entry name" value="T4SS-coupling_protein"/>
</dbReference>
<evidence type="ECO:0000256" key="4">
    <source>
        <dbReference type="ARBA" id="ARBA00022692"/>
    </source>
</evidence>
<evidence type="ECO:0000256" key="6">
    <source>
        <dbReference type="ARBA" id="ARBA00023136"/>
    </source>
</evidence>
<comment type="caution">
    <text evidence="7">The sequence shown here is derived from an EMBL/GenBank/DDBJ whole genome shotgun (WGS) entry which is preliminary data.</text>
</comment>
<reference evidence="7" key="1">
    <citation type="submission" date="2019-03" db="EMBL/GenBank/DDBJ databases">
        <title>Lake Tanganyika Metagenome-Assembled Genomes (MAGs).</title>
        <authorList>
            <person name="Tran P."/>
        </authorList>
    </citation>
    <scope>NUCLEOTIDE SEQUENCE</scope>
    <source>
        <strain evidence="7">K_DeepCast_65m_m2_066</strain>
    </source>
</reference>
<evidence type="ECO:0000256" key="1">
    <source>
        <dbReference type="ARBA" id="ARBA00004651"/>
    </source>
</evidence>
<comment type="similarity">
    <text evidence="2">Belongs to the VirD4/TraG family.</text>
</comment>
<dbReference type="GO" id="GO:0005886">
    <property type="term" value="C:plasma membrane"/>
    <property type="evidence" value="ECO:0007669"/>
    <property type="project" value="UniProtKB-SubCell"/>
</dbReference>
<dbReference type="Gene3D" id="3.40.50.300">
    <property type="entry name" value="P-loop containing nucleotide triphosphate hydrolases"/>
    <property type="match status" value="1"/>
</dbReference>
<dbReference type="EMBL" id="VGLS01000190">
    <property type="protein sequence ID" value="MBM3223734.1"/>
    <property type="molecule type" value="Genomic_DNA"/>
</dbReference>
<keyword evidence="5" id="KW-1133">Transmembrane helix</keyword>
<evidence type="ECO:0000313" key="8">
    <source>
        <dbReference type="Proteomes" id="UP000712673"/>
    </source>
</evidence>
<keyword evidence="3" id="KW-1003">Cell membrane</keyword>
<dbReference type="InterPro" id="IPR027417">
    <property type="entry name" value="P-loop_NTPase"/>
</dbReference>
<evidence type="ECO:0008006" key="9">
    <source>
        <dbReference type="Google" id="ProtNLM"/>
    </source>
</evidence>
<dbReference type="Proteomes" id="UP000712673">
    <property type="component" value="Unassembled WGS sequence"/>
</dbReference>
<accession>A0A937W1H9</accession>
<sequence length="735" mass="80928">MASGNEIFSVVMTLPPVWVFSHPILYNNIFQYLSSARGRPAVCRLAVGWHSLGSQQGELLRGTVGCFRSLLTKTRRQGSALGQLALQIGNGAGIFFQPGFQGLSTLPVNGQRQQCLPVIQRKGAASVITDDMQSGCSLCRWGRGLRHLQGGSAGLGHRAVVPCPAAKSKRGAQAKSFTHGTSVGATEDKEALPPWVLLSAVTRITGRQKNYFCIMAHQGEKEDHPASWKGDGMERRQTVPTLLQDLPRGVPDRRLDSAKGYTAAWRDSADLRNPAFGLCRLGYDPHQGRGLLLGSLEGQSVGVEDDRHIMTVAGSRSGKGVSVIIPNLLFYRGSALVMDPKGENADITAARRAKDLGHTVHILDPFQTVADRLADYRASYNPLCALDPDKDDSLVADVGLIGDALVMRSEREAHWDDTAQNWIEGVILHVVTWPTYKDCCDLVTVRHLLMHGTSHTADGETSTGMAGLFRQMEDNEAARGAIQAAAVEMQDRSPTEQNGVLSTARRHTKFLDLAQLQDVVQNHDFDLADLKRQPMTLYICVPASRLGLCARWMRLFVNQTLAAMEQEPTPRGMLPVRLILDEMPVLGHMRQLEDAAGQMAGFGVQIHGIIQDLGQLQHLYAGRWESFLGNSGVLQFFGNSDLSTLRWIAERLGKTTIEVVQTAEIPALQAQQGLTGRNRGREVVDLLAADEAARYFARADTLRRCLVIQPDTRPLILQRYHYREDTLFKGLWSER</sequence>
<dbReference type="PANTHER" id="PTHR37937:SF1">
    <property type="entry name" value="CONJUGATIVE TRANSFER: DNA TRANSPORT"/>
    <property type="match status" value="1"/>
</dbReference>
<dbReference type="Pfam" id="PF02534">
    <property type="entry name" value="T4SS-DNA_transf"/>
    <property type="match status" value="1"/>
</dbReference>
<protein>
    <recommendedName>
        <fullName evidence="9">TRAG family protein</fullName>
    </recommendedName>
</protein>
<proteinExistence type="inferred from homology"/>
<keyword evidence="6" id="KW-0472">Membrane</keyword>
<dbReference type="AlphaFoldDB" id="A0A937W1H9"/>
<evidence type="ECO:0000313" key="7">
    <source>
        <dbReference type="EMBL" id="MBM3223734.1"/>
    </source>
</evidence>
<evidence type="ECO:0000256" key="3">
    <source>
        <dbReference type="ARBA" id="ARBA00022475"/>
    </source>
</evidence>
<dbReference type="SUPFAM" id="SSF52540">
    <property type="entry name" value="P-loop containing nucleoside triphosphate hydrolases"/>
    <property type="match status" value="1"/>
</dbReference>
<dbReference type="PANTHER" id="PTHR37937">
    <property type="entry name" value="CONJUGATIVE TRANSFER: DNA TRANSPORT"/>
    <property type="match status" value="1"/>
</dbReference>
<keyword evidence="4" id="KW-0812">Transmembrane</keyword>
<name>A0A937W1H9_UNCTE</name>
<dbReference type="InterPro" id="IPR003688">
    <property type="entry name" value="TraG/VirD4"/>
</dbReference>
<gene>
    <name evidence="7" type="ORF">FJZ47_08050</name>
</gene>
<organism evidence="7 8">
    <name type="scientific">Tectimicrobiota bacterium</name>
    <dbReference type="NCBI Taxonomy" id="2528274"/>
    <lineage>
        <taxon>Bacteria</taxon>
        <taxon>Pseudomonadati</taxon>
        <taxon>Nitrospinota/Tectimicrobiota group</taxon>
        <taxon>Candidatus Tectimicrobiota</taxon>
    </lineage>
</organism>
<evidence type="ECO:0000256" key="2">
    <source>
        <dbReference type="ARBA" id="ARBA00008806"/>
    </source>
</evidence>